<dbReference type="InterPro" id="IPR011009">
    <property type="entry name" value="Kinase-like_dom_sf"/>
</dbReference>
<evidence type="ECO:0000256" key="5">
    <source>
        <dbReference type="PROSITE-ProRule" id="PRU00103"/>
    </source>
</evidence>
<accession>A0A0A9XBU5</accession>
<feature type="domain" description="Protein kinase" evidence="6">
    <location>
        <begin position="31"/>
        <end position="320"/>
    </location>
</feature>
<protein>
    <recommendedName>
        <fullName evidence="2">N-terminal kinase-like protein</fullName>
    </recommendedName>
    <alternativeName>
        <fullName evidence="3">SCY1-like protein 1</fullName>
    </alternativeName>
</protein>
<dbReference type="SUPFAM" id="SSF56112">
    <property type="entry name" value="Protein kinase-like (PK-like)"/>
    <property type="match status" value="1"/>
</dbReference>
<dbReference type="PROSITE" id="PS50077">
    <property type="entry name" value="HEAT_REPEAT"/>
    <property type="match status" value="1"/>
</dbReference>
<dbReference type="InterPro" id="IPR021133">
    <property type="entry name" value="HEAT_type_2"/>
</dbReference>
<dbReference type="InterPro" id="IPR000719">
    <property type="entry name" value="Prot_kinase_dom"/>
</dbReference>
<keyword evidence="7" id="KW-0808">Transferase</keyword>
<dbReference type="InterPro" id="IPR051177">
    <property type="entry name" value="CIK-Related_Protein"/>
</dbReference>
<sequence length="495" mass="57004">FSSQEKLQVTHNTHIKIIDYETVLARDGNMWNIFNRDQCNDFQYNYIAEYYRKIEFSTLTLHDALHTTKNTPISIFRYEKSSGVVSYDYTATHLQRLKTLRHPNILTFIDSFEDGNYGLIVTERVTPLFEYLKNEADGRTRNEFIRWGLMNIAKALDFCHREGKFYHNNVGHNAVFVNDAGEWKLGEFGFASESNSARAGSRAEQMKNLRIVNSEGKSLKPWAADVAGLGVLIAEVYSRSTLAEHPLKNTQRVPEGLREVLTLILQTDETPSAQDLLIQGRQNGSFFQNDFIDRILFLETFHTKTHQEKANFFKDLHKFIGQVPDHVAQLKIYPLLVMAYEYGCEGVHLLPTLLEFFKKPLDRLNLAEFIVKLFKSCNRATRKTLLDHTEKYINKIPQGIINDEIFPLFAAGFRDDSATIRLETVKSVQHYVNKLHKNRINRELLPLLAGRLVDETEGDIRRVSVETIGNLAAYIETPSRKNVLADCIHKSNERL</sequence>
<evidence type="ECO:0000256" key="4">
    <source>
        <dbReference type="ARBA" id="ARBA00056114"/>
    </source>
</evidence>
<evidence type="ECO:0000256" key="2">
    <source>
        <dbReference type="ARBA" id="ARBA00040972"/>
    </source>
</evidence>
<dbReference type="GO" id="GO:0005524">
    <property type="term" value="F:ATP binding"/>
    <property type="evidence" value="ECO:0007669"/>
    <property type="project" value="InterPro"/>
</dbReference>
<evidence type="ECO:0000259" key="6">
    <source>
        <dbReference type="PROSITE" id="PS50011"/>
    </source>
</evidence>
<dbReference type="Gene3D" id="3.30.200.20">
    <property type="entry name" value="Phosphorylase Kinase, domain 1"/>
    <property type="match status" value="1"/>
</dbReference>
<dbReference type="Pfam" id="PF00069">
    <property type="entry name" value="Pkinase"/>
    <property type="match status" value="1"/>
</dbReference>
<dbReference type="PANTHER" id="PTHR12984">
    <property type="entry name" value="SCY1-RELATED S/T PROTEIN KINASE-LIKE"/>
    <property type="match status" value="1"/>
</dbReference>
<name>A0A0A9XBU5_LYGHE</name>
<dbReference type="AlphaFoldDB" id="A0A0A9XBU5"/>
<evidence type="ECO:0000256" key="3">
    <source>
        <dbReference type="ARBA" id="ARBA00042347"/>
    </source>
</evidence>
<dbReference type="EMBL" id="GBHO01025422">
    <property type="protein sequence ID" value="JAG18182.1"/>
    <property type="molecule type" value="Transcribed_RNA"/>
</dbReference>
<dbReference type="Gene3D" id="1.25.10.10">
    <property type="entry name" value="Leucine-rich Repeat Variant"/>
    <property type="match status" value="1"/>
</dbReference>
<dbReference type="SUPFAM" id="SSF48371">
    <property type="entry name" value="ARM repeat"/>
    <property type="match status" value="1"/>
</dbReference>
<comment type="function">
    <text evidence="4">Regulates COPI-mediated retrograde protein traffic at the interface between the Golgi apparatus and the endoplasmic reticulum. Involved in the maintenance of the Golgi apparatus morphology.</text>
</comment>
<feature type="non-terminal residue" evidence="7">
    <location>
        <position position="1"/>
    </location>
</feature>
<gene>
    <name evidence="7" type="primary">scyl1_2</name>
    <name evidence="7" type="ORF">CM83_27166</name>
</gene>
<proteinExistence type="inferred from homology"/>
<evidence type="ECO:0000256" key="1">
    <source>
        <dbReference type="ARBA" id="ARBA00038349"/>
    </source>
</evidence>
<dbReference type="PROSITE" id="PS50011">
    <property type="entry name" value="PROTEIN_KINASE_DOM"/>
    <property type="match status" value="1"/>
</dbReference>
<dbReference type="InterPro" id="IPR011989">
    <property type="entry name" value="ARM-like"/>
</dbReference>
<dbReference type="InterPro" id="IPR016024">
    <property type="entry name" value="ARM-type_fold"/>
</dbReference>
<organism evidence="7">
    <name type="scientific">Lygus hesperus</name>
    <name type="common">Western plant bug</name>
    <dbReference type="NCBI Taxonomy" id="30085"/>
    <lineage>
        <taxon>Eukaryota</taxon>
        <taxon>Metazoa</taxon>
        <taxon>Ecdysozoa</taxon>
        <taxon>Arthropoda</taxon>
        <taxon>Hexapoda</taxon>
        <taxon>Insecta</taxon>
        <taxon>Pterygota</taxon>
        <taxon>Neoptera</taxon>
        <taxon>Paraneoptera</taxon>
        <taxon>Hemiptera</taxon>
        <taxon>Heteroptera</taxon>
        <taxon>Panheteroptera</taxon>
        <taxon>Cimicomorpha</taxon>
        <taxon>Miridae</taxon>
        <taxon>Mirini</taxon>
        <taxon>Lygus</taxon>
    </lineage>
</organism>
<comment type="similarity">
    <text evidence="1">Belongs to the protein kinase superfamily.</text>
</comment>
<dbReference type="PANTHER" id="PTHR12984:SF3">
    <property type="entry name" value="N-TERMINAL KINASE-LIKE PROTEIN"/>
    <property type="match status" value="1"/>
</dbReference>
<dbReference type="SMART" id="SM00220">
    <property type="entry name" value="S_TKc"/>
    <property type="match status" value="1"/>
</dbReference>
<keyword evidence="7" id="KW-0418">Kinase</keyword>
<feature type="repeat" description="HEAT" evidence="5">
    <location>
        <begin position="444"/>
        <end position="482"/>
    </location>
</feature>
<dbReference type="Gene3D" id="1.10.510.10">
    <property type="entry name" value="Transferase(Phosphotransferase) domain 1"/>
    <property type="match status" value="1"/>
</dbReference>
<dbReference type="GO" id="GO:0004672">
    <property type="term" value="F:protein kinase activity"/>
    <property type="evidence" value="ECO:0007669"/>
    <property type="project" value="InterPro"/>
</dbReference>
<reference evidence="7" key="2">
    <citation type="submission" date="2014-07" db="EMBL/GenBank/DDBJ databases">
        <authorList>
            <person name="Hull J."/>
        </authorList>
    </citation>
    <scope>NUCLEOTIDE SEQUENCE</scope>
</reference>
<evidence type="ECO:0000313" key="7">
    <source>
        <dbReference type="EMBL" id="JAG18182.1"/>
    </source>
</evidence>
<reference evidence="7" key="1">
    <citation type="journal article" date="2014" name="PLoS ONE">
        <title>Transcriptome-Based Identification of ABC Transporters in the Western Tarnished Plant Bug Lygus hesperus.</title>
        <authorList>
            <person name="Hull J.J."/>
            <person name="Chaney K."/>
            <person name="Geib S.M."/>
            <person name="Fabrick J.A."/>
            <person name="Brent C.S."/>
            <person name="Walsh D."/>
            <person name="Lavine L.C."/>
        </authorList>
    </citation>
    <scope>NUCLEOTIDE SEQUENCE</scope>
</reference>